<dbReference type="EMBL" id="WUAV01000006">
    <property type="protein sequence ID" value="KAF1745860.1"/>
    <property type="molecule type" value="Genomic_DNA"/>
</dbReference>
<dbReference type="AlphaFoldDB" id="E3M9W0"/>
<organism evidence="3">
    <name type="scientific">Caenorhabditis remanei</name>
    <name type="common">Caenorhabditis vulgaris</name>
    <dbReference type="NCBI Taxonomy" id="31234"/>
    <lineage>
        <taxon>Eukaryota</taxon>
        <taxon>Metazoa</taxon>
        <taxon>Ecdysozoa</taxon>
        <taxon>Nematoda</taxon>
        <taxon>Chromadorea</taxon>
        <taxon>Rhabditida</taxon>
        <taxon>Rhabditina</taxon>
        <taxon>Rhabditomorpha</taxon>
        <taxon>Rhabditoidea</taxon>
        <taxon>Rhabditidae</taxon>
        <taxon>Peloderinae</taxon>
        <taxon>Caenorhabditis</taxon>
    </lineage>
</organism>
<reference evidence="1" key="1">
    <citation type="submission" date="2007-07" db="EMBL/GenBank/DDBJ databases">
        <title>PCAP assembly of the Caenorhabditis remanei genome.</title>
        <authorList>
            <consortium name="The Caenorhabditis remanei Sequencing Consortium"/>
            <person name="Wilson R.K."/>
        </authorList>
    </citation>
    <scope>NUCLEOTIDE SEQUENCE [LARGE SCALE GENOMIC DNA]</scope>
    <source>
        <strain evidence="1">PB4641</strain>
    </source>
</reference>
<proteinExistence type="predicted"/>
<evidence type="ECO:0000313" key="4">
    <source>
        <dbReference type="Proteomes" id="UP000483820"/>
    </source>
</evidence>
<name>E3M9W0_CAERE</name>
<dbReference type="Proteomes" id="UP000008281">
    <property type="component" value="Unassembled WGS sequence"/>
</dbReference>
<dbReference type="HOGENOM" id="CLU_2280054_0_0_1"/>
<reference evidence="2 4" key="2">
    <citation type="submission" date="2019-12" db="EMBL/GenBank/DDBJ databases">
        <title>Chromosome-level assembly of the Caenorhabditis remanei genome.</title>
        <authorList>
            <person name="Teterina A.A."/>
            <person name="Willis J.H."/>
            <person name="Phillips P.C."/>
        </authorList>
    </citation>
    <scope>NUCLEOTIDE SEQUENCE [LARGE SCALE GENOMIC DNA]</scope>
    <source>
        <strain evidence="2 4">PX506</strain>
        <tissue evidence="2">Whole organism</tissue>
    </source>
</reference>
<dbReference type="EMBL" id="DS268431">
    <property type="protein sequence ID" value="EFO96749.1"/>
    <property type="molecule type" value="Genomic_DNA"/>
</dbReference>
<dbReference type="InParanoid" id="E3M9W0"/>
<accession>E3M9W0</accession>
<dbReference type="GeneID" id="9809636"/>
<sequence>MWVPLYEVLDQNIPNWRNLSIREINSIMRGWGQVRVLLTTNNRKYRGVLKLWEMSSETIFGRGQTIQDDLENRGFLVCYPRDRVTYMEGMGAFPIQFIKIQQ</sequence>
<keyword evidence="3" id="KW-1185">Reference proteome</keyword>
<dbReference type="CTD" id="9809636"/>
<gene>
    <name evidence="1" type="ORF">CRE_17045</name>
    <name evidence="2" type="ORF">GCK72_022307</name>
</gene>
<evidence type="ECO:0000313" key="3">
    <source>
        <dbReference type="Proteomes" id="UP000008281"/>
    </source>
</evidence>
<dbReference type="Proteomes" id="UP000483820">
    <property type="component" value="Chromosome X"/>
</dbReference>
<evidence type="ECO:0000313" key="1">
    <source>
        <dbReference type="EMBL" id="EFO96749.1"/>
    </source>
</evidence>
<dbReference type="KEGG" id="crq:GCK72_022307"/>
<dbReference type="RefSeq" id="XP_003106909.1">
    <property type="nucleotide sequence ID" value="XM_003106861.1"/>
</dbReference>
<evidence type="ECO:0000313" key="2">
    <source>
        <dbReference type="EMBL" id="KAF1745860.1"/>
    </source>
</evidence>
<protein>
    <submittedName>
        <fullName evidence="1">Uncharacterized protein</fullName>
    </submittedName>
</protein>